<dbReference type="Proteomes" id="UP001522868">
    <property type="component" value="Unassembled WGS sequence"/>
</dbReference>
<dbReference type="EMBL" id="JALPTH010000030">
    <property type="protein sequence ID" value="MCK8680751.1"/>
    <property type="molecule type" value="Genomic_DNA"/>
</dbReference>
<accession>A0ABT0IHG3</accession>
<evidence type="ECO:0000313" key="2">
    <source>
        <dbReference type="EMBL" id="MCK8680751.1"/>
    </source>
</evidence>
<keyword evidence="3" id="KW-1185">Reference proteome</keyword>
<sequence length="83" mass="8890">MRANGGGGRTSPPLPAPGDLVVDVSLGRIGEFRGVWCGLWFLRPVTGGLRWTVAPTDTRPATPGERLHAETARRNARSRGTLL</sequence>
<name>A0ABT0IHG3_9ACTN</name>
<comment type="caution">
    <text evidence="2">The sequence shown here is derived from an EMBL/GenBank/DDBJ whole genome shotgun (WGS) entry which is preliminary data.</text>
</comment>
<gene>
    <name evidence="2" type="ORF">M1O15_25830</name>
</gene>
<feature type="region of interest" description="Disordered" evidence="1">
    <location>
        <begin position="54"/>
        <end position="83"/>
    </location>
</feature>
<evidence type="ECO:0000256" key="1">
    <source>
        <dbReference type="SAM" id="MobiDB-lite"/>
    </source>
</evidence>
<proteinExistence type="predicted"/>
<organism evidence="2 3">
    <name type="scientific">Streptomyces lichenis</name>
    <dbReference type="NCBI Taxonomy" id="2306967"/>
    <lineage>
        <taxon>Bacteria</taxon>
        <taxon>Bacillati</taxon>
        <taxon>Actinomycetota</taxon>
        <taxon>Actinomycetes</taxon>
        <taxon>Kitasatosporales</taxon>
        <taxon>Streptomycetaceae</taxon>
        <taxon>Streptomyces</taxon>
    </lineage>
</organism>
<evidence type="ECO:0000313" key="3">
    <source>
        <dbReference type="Proteomes" id="UP001522868"/>
    </source>
</evidence>
<protein>
    <submittedName>
        <fullName evidence="2">Uncharacterized protein</fullName>
    </submittedName>
</protein>
<reference evidence="2 3" key="1">
    <citation type="submission" date="2022-04" db="EMBL/GenBank/DDBJ databases">
        <title>Streptomyces sp. nov. LCR6-01 isolated from Lichen of Dirinaria sp.</title>
        <authorList>
            <person name="Kanchanasin P."/>
            <person name="Tanasupawat S."/>
            <person name="Phongsopitanun W."/>
        </authorList>
    </citation>
    <scope>NUCLEOTIDE SEQUENCE [LARGE SCALE GENOMIC DNA]</scope>
    <source>
        <strain evidence="2 3">LCR6-01</strain>
    </source>
</reference>